<sequence length="264" mass="29467">MGCGDLGDHEYLVKYFEDNKYSVVQQKDLFIFDPHQEPFLKFSRVAGAEFGRDRGVRNALTYLRTGQVNRRFAWPLWNQHCGGVLVKHLDDSDFGTPDDVLFSSASTAVDGIAPALVRNICTPNSAEHQSSADSQLSPCSASKRKRLFAGPDEAQSAVGATDALVSLPSIPSNTKPLLIPQSTSRNCHRDTLSSPAALSAPLPPLPLTQEIEAVESLLRQKQNRYRELCRLEKQITRSLRKRMPVLTRSTKTTPTTRAHKRRRR</sequence>
<proteinExistence type="predicted"/>
<accession>A0A9W8E658</accession>
<name>A0A9W8E658_9FUNG</name>
<protein>
    <submittedName>
        <fullName evidence="2">Uncharacterized protein</fullName>
    </submittedName>
</protein>
<dbReference type="Proteomes" id="UP001151582">
    <property type="component" value="Unassembled WGS sequence"/>
</dbReference>
<feature type="compositionally biased region" description="Polar residues" evidence="1">
    <location>
        <begin position="171"/>
        <end position="185"/>
    </location>
</feature>
<gene>
    <name evidence="2" type="ORF">H4R34_005462</name>
</gene>
<evidence type="ECO:0000256" key="1">
    <source>
        <dbReference type="SAM" id="MobiDB-lite"/>
    </source>
</evidence>
<dbReference type="EMBL" id="JANBQB010001107">
    <property type="protein sequence ID" value="KAJ1972272.1"/>
    <property type="molecule type" value="Genomic_DNA"/>
</dbReference>
<feature type="region of interest" description="Disordered" evidence="1">
    <location>
        <begin position="171"/>
        <end position="202"/>
    </location>
</feature>
<dbReference type="Gene3D" id="2.30.30.140">
    <property type="match status" value="1"/>
</dbReference>
<feature type="region of interest" description="Disordered" evidence="1">
    <location>
        <begin position="241"/>
        <end position="264"/>
    </location>
</feature>
<reference evidence="2" key="1">
    <citation type="submission" date="2022-07" db="EMBL/GenBank/DDBJ databases">
        <title>Phylogenomic reconstructions and comparative analyses of Kickxellomycotina fungi.</title>
        <authorList>
            <person name="Reynolds N.K."/>
            <person name="Stajich J.E."/>
            <person name="Barry K."/>
            <person name="Grigoriev I.V."/>
            <person name="Crous P."/>
            <person name="Smith M.E."/>
        </authorList>
    </citation>
    <scope>NUCLEOTIDE SEQUENCE</scope>
    <source>
        <strain evidence="2">RSA 567</strain>
    </source>
</reference>
<feature type="compositionally biased region" description="Low complexity" evidence="1">
    <location>
        <begin position="247"/>
        <end position="256"/>
    </location>
</feature>
<dbReference type="CDD" id="cd05162">
    <property type="entry name" value="PWWP"/>
    <property type="match status" value="1"/>
</dbReference>
<evidence type="ECO:0000313" key="3">
    <source>
        <dbReference type="Proteomes" id="UP001151582"/>
    </source>
</evidence>
<organism evidence="2 3">
    <name type="scientific">Dimargaris verticillata</name>
    <dbReference type="NCBI Taxonomy" id="2761393"/>
    <lineage>
        <taxon>Eukaryota</taxon>
        <taxon>Fungi</taxon>
        <taxon>Fungi incertae sedis</taxon>
        <taxon>Zoopagomycota</taxon>
        <taxon>Kickxellomycotina</taxon>
        <taxon>Dimargaritomycetes</taxon>
        <taxon>Dimargaritales</taxon>
        <taxon>Dimargaritaceae</taxon>
        <taxon>Dimargaris</taxon>
    </lineage>
</organism>
<comment type="caution">
    <text evidence="2">The sequence shown here is derived from an EMBL/GenBank/DDBJ whole genome shotgun (WGS) entry which is preliminary data.</text>
</comment>
<dbReference type="AlphaFoldDB" id="A0A9W8E658"/>
<keyword evidence="3" id="KW-1185">Reference proteome</keyword>
<dbReference type="OrthoDB" id="641149at2759"/>
<evidence type="ECO:0000313" key="2">
    <source>
        <dbReference type="EMBL" id="KAJ1972272.1"/>
    </source>
</evidence>